<keyword evidence="3" id="KW-1185">Reference proteome</keyword>
<dbReference type="AlphaFoldDB" id="A0A7E6EH21"/>
<evidence type="ECO:0000313" key="4">
    <source>
        <dbReference type="RefSeq" id="XP_036354613.1"/>
    </source>
</evidence>
<evidence type="ECO:0000256" key="1">
    <source>
        <dbReference type="SAM" id="Coils"/>
    </source>
</evidence>
<reference evidence="4" key="1">
    <citation type="submission" date="2025-08" db="UniProtKB">
        <authorList>
            <consortium name="RefSeq"/>
        </authorList>
    </citation>
    <scope>IDENTIFICATION</scope>
</reference>
<accession>A0A7E6EH21</accession>
<feature type="compositionally biased region" description="Basic and acidic residues" evidence="2">
    <location>
        <begin position="1"/>
        <end position="17"/>
    </location>
</feature>
<protein>
    <submittedName>
        <fullName evidence="4">Dynein heavy chain 12, axonemal-like</fullName>
    </submittedName>
</protein>
<dbReference type="Proteomes" id="UP000515154">
    <property type="component" value="Unplaced"/>
</dbReference>
<keyword evidence="1" id="KW-0175">Coiled coil</keyword>
<sequence>MKRKQNQELRQNMDKLGIKKKSRYQPTPSYKLEQNLMFPKILPFINYTVASENRKLLENAILKKHFECSPIGQLSDETKKKILSLISPNLRNKSHLKTCQDLMFQEVDKEYVSSLKYFIVKSSLKENSETKQSDENWIPISRQLEFGGKKEWNKSFKNSLKYLEKNLFCFHPLLVAIRNFYYDTLLTTTFLDIEIAMNEKPYEYDLFHKTVEFACDKRCTNIMQNWFSQLIRMVTVDYSESLQKVRNQRKIHSCIDSLMSIQFKLIENVYVSRQEILNEQKEKTLLKLNQLRLHVEEFADFGEQSLLPQYVQDIRQTATKLNEEMKMIEWINKIFTAAARKKINDLEEIVRQNKRRKSSIMQEEDQEQLEEIEKIYEIPSLEEIKTPAAKLCEAIQNDISDFQVLL</sequence>
<dbReference type="RefSeq" id="XP_036354613.1">
    <property type="nucleotide sequence ID" value="XM_036498720.1"/>
</dbReference>
<dbReference type="KEGG" id="osn:115227727"/>
<evidence type="ECO:0000313" key="3">
    <source>
        <dbReference type="Proteomes" id="UP000515154"/>
    </source>
</evidence>
<feature type="coiled-coil region" evidence="1">
    <location>
        <begin position="336"/>
        <end position="363"/>
    </location>
</feature>
<evidence type="ECO:0000256" key="2">
    <source>
        <dbReference type="SAM" id="MobiDB-lite"/>
    </source>
</evidence>
<organism evidence="3 4">
    <name type="scientific">Octopus sinensis</name>
    <name type="common">East Asian common octopus</name>
    <dbReference type="NCBI Taxonomy" id="2607531"/>
    <lineage>
        <taxon>Eukaryota</taxon>
        <taxon>Metazoa</taxon>
        <taxon>Spiralia</taxon>
        <taxon>Lophotrochozoa</taxon>
        <taxon>Mollusca</taxon>
        <taxon>Cephalopoda</taxon>
        <taxon>Coleoidea</taxon>
        <taxon>Octopodiformes</taxon>
        <taxon>Octopoda</taxon>
        <taxon>Incirrata</taxon>
        <taxon>Octopodidae</taxon>
        <taxon>Octopus</taxon>
    </lineage>
</organism>
<proteinExistence type="predicted"/>
<feature type="region of interest" description="Disordered" evidence="2">
    <location>
        <begin position="1"/>
        <end position="20"/>
    </location>
</feature>
<name>A0A7E6EH21_9MOLL</name>
<gene>
    <name evidence="4" type="primary">LOC115227727</name>
</gene>